<dbReference type="EMBL" id="CDMY01000412">
    <property type="protein sequence ID" value="CEM11263.1"/>
    <property type="molecule type" value="Genomic_DNA"/>
</dbReference>
<protein>
    <recommendedName>
        <fullName evidence="3">RRM domain-containing protein</fullName>
    </recommendedName>
</protein>
<dbReference type="VEuPathDB" id="CryptoDB:Vbra_5780"/>
<evidence type="ECO:0000256" key="2">
    <source>
        <dbReference type="SAM" id="MobiDB-lite"/>
    </source>
</evidence>
<evidence type="ECO:0000256" key="1">
    <source>
        <dbReference type="PROSITE-ProRule" id="PRU00176"/>
    </source>
</evidence>
<dbReference type="OrthoDB" id="345381at2759"/>
<feature type="domain" description="RRM" evidence="3">
    <location>
        <begin position="333"/>
        <end position="420"/>
    </location>
</feature>
<dbReference type="Proteomes" id="UP000041254">
    <property type="component" value="Unassembled WGS sequence"/>
</dbReference>
<evidence type="ECO:0000313" key="5">
    <source>
        <dbReference type="Proteomes" id="UP000041254"/>
    </source>
</evidence>
<keyword evidence="5" id="KW-1185">Reference proteome</keyword>
<feature type="compositionally biased region" description="Acidic residues" evidence="2">
    <location>
        <begin position="240"/>
        <end position="261"/>
    </location>
</feature>
<feature type="compositionally biased region" description="Basic and acidic residues" evidence="2">
    <location>
        <begin position="617"/>
        <end position="629"/>
    </location>
</feature>
<feature type="region of interest" description="Disordered" evidence="2">
    <location>
        <begin position="551"/>
        <end position="629"/>
    </location>
</feature>
<gene>
    <name evidence="4" type="ORF">Vbra_5780</name>
</gene>
<dbReference type="InParanoid" id="A0A0G4FDG9"/>
<feature type="compositionally biased region" description="Basic and acidic residues" evidence="2">
    <location>
        <begin position="698"/>
        <end position="713"/>
    </location>
</feature>
<feature type="region of interest" description="Disordered" evidence="2">
    <location>
        <begin position="664"/>
        <end position="747"/>
    </location>
</feature>
<dbReference type="Pfam" id="PF00076">
    <property type="entry name" value="RRM_1"/>
    <property type="match status" value="1"/>
</dbReference>
<sequence length="920" mass="101264">MNQYELAVPRSGLSRSLELIEQHVRRRVAMAATSRSAHLPASSLPLPCPPPFRWANAPVVCAASASACRPHSRPSSRQLQQQVAVSHHRTSDQWVTHDLPFAASQSADRDDDVDREAGCVVASKLCSELAGRVPRAKMDVLIDKIRHYKRTQGSDASKGRLVKEVRERGIFKDTGLDEGLCLDRLRRAVDFISPDHLEASSDIQDDASSPYREPDVDNLPQSVLSDYSMFALSSRSGIDLDDPDLFSDDEDSEADDEDPPDHEDAKGRVGAPQAAASTLSSAGRSAVDNDPLAARRLVKRPPPPTAMKHKKIADMTVTWDHPEVEPDGTRSRKRVLVTNLPADVTPRDIQRAFRPCGRVCKVEIFNERLRTIDTEMQRSLAIKGDAASEEKIRARFSPVFALIEFAEKHQKERATRSALRTFGVLCGSERSRTNVWRLVYPEPAEQRKTLIVTNVPYQFRHEDLLEIFSRALTVESRAVSHVAAISRNQQQDKQVDADGQPATLTPSSPVSSRVLLEMTNPKIWNYNKLKVEAQSGRVLSIQCEALDDATAAGAGSPHDHTNKKKRTGATAAETAPPSSPPTVGNPRSGSPLRSAPLALNGLPAQPVDGRKGLNGGHGHDEEHDEHQPVEVEEDFAYVLETETTHHQHQHQHQQMMCMGGGGMEGSLPAVPHGMSSIFGTDEDLPTEEPIHSSSPAAAEDRPTADTQGDRHDPQPAQPPPAAAAIGDSQSPAVPHPPPLPPFQWSAPPLPAAVQQLAAKLKAREDTARRAADGWAEVMRENGVAVHDATSSVSSSLSLGVPLVPAVSPRGVPDDPESFYPRSTHKYESPFWRESFPIRAEEQDAASCLRTRYQLNNLEWHNHGMLVLRFQSFEKAYRAAKRLNQLVLLDRGILVGFSPRRCIFENGDFVDFPLPKQDEYR</sequence>
<feature type="region of interest" description="Disordered" evidence="2">
    <location>
        <begin position="200"/>
        <end position="220"/>
    </location>
</feature>
<dbReference type="SUPFAM" id="SSF54928">
    <property type="entry name" value="RNA-binding domain, RBD"/>
    <property type="match status" value="1"/>
</dbReference>
<dbReference type="AlphaFoldDB" id="A0A0G4FDG9"/>
<organism evidence="4 5">
    <name type="scientific">Vitrella brassicaformis (strain CCMP3155)</name>
    <dbReference type="NCBI Taxonomy" id="1169540"/>
    <lineage>
        <taxon>Eukaryota</taxon>
        <taxon>Sar</taxon>
        <taxon>Alveolata</taxon>
        <taxon>Colpodellida</taxon>
        <taxon>Vitrellaceae</taxon>
        <taxon>Vitrella</taxon>
    </lineage>
</organism>
<feature type="region of interest" description="Disordered" evidence="2">
    <location>
        <begin position="240"/>
        <end position="310"/>
    </location>
</feature>
<dbReference type="PROSITE" id="PS50102">
    <property type="entry name" value="RRM"/>
    <property type="match status" value="1"/>
</dbReference>
<name>A0A0G4FDG9_VITBC</name>
<feature type="region of interest" description="Disordered" evidence="2">
    <location>
        <begin position="488"/>
        <end position="509"/>
    </location>
</feature>
<dbReference type="InterPro" id="IPR012677">
    <property type="entry name" value="Nucleotide-bd_a/b_plait_sf"/>
</dbReference>
<dbReference type="GO" id="GO:0003723">
    <property type="term" value="F:RNA binding"/>
    <property type="evidence" value="ECO:0007669"/>
    <property type="project" value="UniProtKB-UniRule"/>
</dbReference>
<reference evidence="4 5" key="1">
    <citation type="submission" date="2014-11" db="EMBL/GenBank/DDBJ databases">
        <authorList>
            <person name="Zhu J."/>
            <person name="Qi W."/>
            <person name="Song R."/>
        </authorList>
    </citation>
    <scope>NUCLEOTIDE SEQUENCE [LARGE SCALE GENOMIC DNA]</scope>
</reference>
<dbReference type="OMA" id="CRIEMTN"/>
<evidence type="ECO:0000313" key="4">
    <source>
        <dbReference type="EMBL" id="CEM11263.1"/>
    </source>
</evidence>
<accession>A0A0G4FDG9</accession>
<dbReference type="InterPro" id="IPR035979">
    <property type="entry name" value="RBD_domain_sf"/>
</dbReference>
<proteinExistence type="predicted"/>
<keyword evidence="1" id="KW-0694">RNA-binding</keyword>
<evidence type="ECO:0000259" key="3">
    <source>
        <dbReference type="PROSITE" id="PS50102"/>
    </source>
</evidence>
<dbReference type="CDD" id="cd00590">
    <property type="entry name" value="RRM_SF"/>
    <property type="match status" value="1"/>
</dbReference>
<dbReference type="Gene3D" id="3.30.70.330">
    <property type="match status" value="1"/>
</dbReference>
<dbReference type="InterPro" id="IPR000504">
    <property type="entry name" value="RRM_dom"/>
</dbReference>